<evidence type="ECO:0000256" key="7">
    <source>
        <dbReference type="HAMAP-Rule" id="MF_00523"/>
    </source>
</evidence>
<dbReference type="PANTHER" id="PTHR43378:SF2">
    <property type="entry name" value="UDP-3-O-ACYLGLUCOSAMINE N-ACYLTRANSFERASE 1, MITOCHONDRIAL-RELATED"/>
    <property type="match status" value="1"/>
</dbReference>
<reference evidence="9 10" key="1">
    <citation type="submission" date="2018-05" db="EMBL/GenBank/DDBJ databases">
        <title>Genomic Encyclopedia of Type Strains, Phase IV (KMG-IV): sequencing the most valuable type-strain genomes for metagenomic binning, comparative biology and taxonomic classification.</title>
        <authorList>
            <person name="Goeker M."/>
        </authorList>
    </citation>
    <scope>NUCLEOTIDE SEQUENCE [LARGE SCALE GENOMIC DNA]</scope>
    <source>
        <strain evidence="9 10">DSM 6462</strain>
    </source>
</reference>
<keyword evidence="2 7" id="KW-0441">Lipid A biosynthesis</keyword>
<keyword evidence="6 7" id="KW-0012">Acyltransferase</keyword>
<comment type="pathway">
    <text evidence="7">Bacterial outer membrane biogenesis; LPS lipid A biosynthesis.</text>
</comment>
<dbReference type="NCBIfam" id="TIGR01853">
    <property type="entry name" value="lipid_A_lpxD"/>
    <property type="match status" value="1"/>
</dbReference>
<dbReference type="Gene3D" id="2.160.10.10">
    <property type="entry name" value="Hexapeptide repeat proteins"/>
    <property type="match status" value="1"/>
</dbReference>
<dbReference type="UniPathway" id="UPA00973"/>
<dbReference type="EC" id="2.3.1.191" evidence="7"/>
<comment type="caution">
    <text evidence="9">The sequence shown here is derived from an EMBL/GenBank/DDBJ whole genome shotgun (WGS) entry which is preliminary data.</text>
</comment>
<dbReference type="GO" id="GO:0103118">
    <property type="term" value="F:UDP-3-O-[(3R)-3-hydroxyacyl]-glucosamine N-acyltransferase activity"/>
    <property type="evidence" value="ECO:0007669"/>
    <property type="project" value="UniProtKB-EC"/>
</dbReference>
<dbReference type="AlphaFoldDB" id="A0A2V3UE32"/>
<evidence type="ECO:0000256" key="6">
    <source>
        <dbReference type="ARBA" id="ARBA00023315"/>
    </source>
</evidence>
<comment type="subunit">
    <text evidence="7">Homotrimer.</text>
</comment>
<dbReference type="NCBIfam" id="NF002060">
    <property type="entry name" value="PRK00892.1"/>
    <property type="match status" value="1"/>
</dbReference>
<dbReference type="GO" id="GO:0016410">
    <property type="term" value="F:N-acyltransferase activity"/>
    <property type="evidence" value="ECO:0007669"/>
    <property type="project" value="InterPro"/>
</dbReference>
<dbReference type="HAMAP" id="MF_00523">
    <property type="entry name" value="LpxD"/>
    <property type="match status" value="1"/>
</dbReference>
<comment type="function">
    <text evidence="7">Catalyzes the N-acylation of UDP-3-O-acylglucosamine using 3-hydroxyacyl-ACP as the acyl donor. Is involved in the biosynthesis of lipid A, a phosphorylated glycolipid that anchors the lipopolysaccharide to the outer membrane of the cell.</text>
</comment>
<feature type="active site" description="Proton acceptor" evidence="7">
    <location>
        <position position="257"/>
    </location>
</feature>
<keyword evidence="10" id="KW-1185">Reference proteome</keyword>
<dbReference type="InterPro" id="IPR001451">
    <property type="entry name" value="Hexapep"/>
</dbReference>
<dbReference type="InterPro" id="IPR007691">
    <property type="entry name" value="LpxD"/>
</dbReference>
<sequence length="356" mass="36525">MTDPVFFPRMAEPTLAELAVSAGISLPEGVQADLTITGAASLEWAGPTEVAYMDNPRYVDALAATHAGACFVSKRFAAKVPATTVALVTADPYRVFAQVMASLYPSAVRPQSTFAAVGISPGAFVHPGAHLEPGVIVDPGAVIGPDVEIGSGSVIGANAVIGPQCRIGRDVSIGANASVLNALIGNRVTLHGGVRIGQDGFGFAMGPKGHLKVPQIGRVIIQDDVEIGANTTIDRGASRDTVIGEGTKIDNLVQIGHNVVIGRHCVIVAQVGISGSTTIEDFVALGGQVGVIGHVTVGAGAQIAATSNVASDVPRGGRWGGTPAKPLRDWFREIKTIEKLASHRDTGDRGDDGAGR</sequence>
<evidence type="ECO:0000256" key="5">
    <source>
        <dbReference type="ARBA" id="ARBA00023098"/>
    </source>
</evidence>
<dbReference type="InterPro" id="IPR020573">
    <property type="entry name" value="UDP_GlcNAc_AcTrfase_non-rep"/>
</dbReference>
<gene>
    <name evidence="7" type="primary">lpxD</name>
    <name evidence="9" type="ORF">C7450_103294</name>
</gene>
<accession>A0A2V3UE32</accession>
<dbReference type="PROSITE" id="PS00101">
    <property type="entry name" value="HEXAPEP_TRANSFERASES"/>
    <property type="match status" value="1"/>
</dbReference>
<evidence type="ECO:0000313" key="9">
    <source>
        <dbReference type="EMBL" id="PXW61776.1"/>
    </source>
</evidence>
<name>A0A2V3UE32_9HYPH</name>
<evidence type="ECO:0000256" key="4">
    <source>
        <dbReference type="ARBA" id="ARBA00022737"/>
    </source>
</evidence>
<dbReference type="Proteomes" id="UP000248021">
    <property type="component" value="Unassembled WGS sequence"/>
</dbReference>
<evidence type="ECO:0000256" key="3">
    <source>
        <dbReference type="ARBA" id="ARBA00022679"/>
    </source>
</evidence>
<keyword evidence="4 7" id="KW-0677">Repeat</keyword>
<keyword evidence="5 7" id="KW-0443">Lipid metabolism</keyword>
<dbReference type="Pfam" id="PF00132">
    <property type="entry name" value="Hexapep"/>
    <property type="match status" value="2"/>
</dbReference>
<dbReference type="SUPFAM" id="SSF51161">
    <property type="entry name" value="Trimeric LpxA-like enzymes"/>
    <property type="match status" value="1"/>
</dbReference>
<dbReference type="CDD" id="cd03352">
    <property type="entry name" value="LbH_LpxD"/>
    <property type="match status" value="1"/>
</dbReference>
<comment type="similarity">
    <text evidence="7">Belongs to the transferase hexapeptide repeat family. LpxD subfamily.</text>
</comment>
<dbReference type="InterPro" id="IPR011004">
    <property type="entry name" value="Trimer_LpxA-like_sf"/>
</dbReference>
<dbReference type="InterPro" id="IPR018357">
    <property type="entry name" value="Hexapep_transf_CS"/>
</dbReference>
<dbReference type="EMBL" id="QJJK01000003">
    <property type="protein sequence ID" value="PXW61776.1"/>
    <property type="molecule type" value="Genomic_DNA"/>
</dbReference>
<organism evidence="9 10">
    <name type="scientific">Chelatococcus asaccharovorans</name>
    <dbReference type="NCBI Taxonomy" id="28210"/>
    <lineage>
        <taxon>Bacteria</taxon>
        <taxon>Pseudomonadati</taxon>
        <taxon>Pseudomonadota</taxon>
        <taxon>Alphaproteobacteria</taxon>
        <taxon>Hyphomicrobiales</taxon>
        <taxon>Chelatococcaceae</taxon>
        <taxon>Chelatococcus</taxon>
    </lineage>
</organism>
<feature type="domain" description="UDP-3-O-[3-hydroxymyristoyl] glucosamine N-acyltransferase non-repeat region" evidence="8">
    <location>
        <begin position="33"/>
        <end position="101"/>
    </location>
</feature>
<proteinExistence type="inferred from homology"/>
<keyword evidence="3 7" id="KW-0808">Transferase</keyword>
<evidence type="ECO:0000313" key="10">
    <source>
        <dbReference type="Proteomes" id="UP000248021"/>
    </source>
</evidence>
<dbReference type="OrthoDB" id="9784739at2"/>
<dbReference type="GO" id="GO:0009245">
    <property type="term" value="P:lipid A biosynthetic process"/>
    <property type="evidence" value="ECO:0007669"/>
    <property type="project" value="UniProtKB-UniRule"/>
</dbReference>
<dbReference type="Pfam" id="PF04613">
    <property type="entry name" value="LpxD"/>
    <property type="match status" value="1"/>
</dbReference>
<evidence type="ECO:0000256" key="1">
    <source>
        <dbReference type="ARBA" id="ARBA00022516"/>
    </source>
</evidence>
<dbReference type="RefSeq" id="WP_110374068.1">
    <property type="nucleotide sequence ID" value="NZ_JAHBRY010000001.1"/>
</dbReference>
<protein>
    <recommendedName>
        <fullName evidence="7">UDP-3-O-acylglucosamine N-acyltransferase</fullName>
        <ecNumber evidence="7">2.3.1.191</ecNumber>
    </recommendedName>
</protein>
<dbReference type="GO" id="GO:0016020">
    <property type="term" value="C:membrane"/>
    <property type="evidence" value="ECO:0007669"/>
    <property type="project" value="GOC"/>
</dbReference>
<dbReference type="PANTHER" id="PTHR43378">
    <property type="entry name" value="UDP-3-O-ACYLGLUCOSAMINE N-ACYLTRANSFERASE"/>
    <property type="match status" value="1"/>
</dbReference>
<comment type="catalytic activity">
    <reaction evidence="7">
        <text>a UDP-3-O-[(3R)-3-hydroxyacyl]-alpha-D-glucosamine + a (3R)-hydroxyacyl-[ACP] = a UDP-2-N,3-O-bis[(3R)-3-hydroxyacyl]-alpha-D-glucosamine + holo-[ACP] + H(+)</text>
        <dbReference type="Rhea" id="RHEA:53836"/>
        <dbReference type="Rhea" id="RHEA-COMP:9685"/>
        <dbReference type="Rhea" id="RHEA-COMP:9945"/>
        <dbReference type="ChEBI" id="CHEBI:15378"/>
        <dbReference type="ChEBI" id="CHEBI:64479"/>
        <dbReference type="ChEBI" id="CHEBI:78827"/>
        <dbReference type="ChEBI" id="CHEBI:137740"/>
        <dbReference type="ChEBI" id="CHEBI:137748"/>
        <dbReference type="EC" id="2.3.1.191"/>
    </reaction>
</comment>
<dbReference type="Gene3D" id="3.40.1390.10">
    <property type="entry name" value="MurE/MurF, N-terminal domain"/>
    <property type="match status" value="1"/>
</dbReference>
<evidence type="ECO:0000259" key="8">
    <source>
        <dbReference type="Pfam" id="PF04613"/>
    </source>
</evidence>
<evidence type="ECO:0000256" key="2">
    <source>
        <dbReference type="ARBA" id="ARBA00022556"/>
    </source>
</evidence>
<keyword evidence="1 7" id="KW-0444">Lipid biosynthesis</keyword>